<feature type="domain" description="Haemophore haem-binding" evidence="2">
    <location>
        <begin position="35"/>
        <end position="110"/>
    </location>
</feature>
<dbReference type="AlphaFoldDB" id="A0A1G4WAT4"/>
<feature type="signal peptide" evidence="1">
    <location>
        <begin position="1"/>
        <end position="31"/>
    </location>
</feature>
<dbReference type="Proteomes" id="UP000547444">
    <property type="component" value="Unassembled WGS sequence"/>
</dbReference>
<dbReference type="NCBIfam" id="TIGR04529">
    <property type="entry name" value="MTB_hemophore"/>
    <property type="match status" value="1"/>
</dbReference>
<evidence type="ECO:0000313" key="8">
    <source>
        <dbReference type="Proteomes" id="UP000547444"/>
    </source>
</evidence>
<organism evidence="5 6">
    <name type="scientific">Mycolicibacterium fluoranthenivorans</name>
    <dbReference type="NCBI Taxonomy" id="258505"/>
    <lineage>
        <taxon>Bacteria</taxon>
        <taxon>Bacillati</taxon>
        <taxon>Actinomycetota</taxon>
        <taxon>Actinomycetes</taxon>
        <taxon>Mycobacteriales</taxon>
        <taxon>Mycobacteriaceae</taxon>
        <taxon>Mycolicibacterium</taxon>
    </lineage>
</organism>
<gene>
    <name evidence="3" type="ORF">FHU31_003133</name>
    <name evidence="4" type="ORF">HZU40_19850</name>
    <name evidence="5" type="ORF">SAMN02799620_02719</name>
</gene>
<reference evidence="4 7" key="4">
    <citation type="submission" date="2020-07" db="EMBL/GenBank/DDBJ databases">
        <title>Draft genome sequence of four isobutane-metabolizing strains capable of cometabolically degrading diverse ether contaminants.</title>
        <authorList>
            <person name="Chen W."/>
            <person name="Faulkner N."/>
            <person name="Smith C."/>
            <person name="Hyman M."/>
        </authorList>
    </citation>
    <scope>NUCLEOTIDE SEQUENCE [LARGE SCALE GENOMIC DNA]</scope>
    <source>
        <strain evidence="4 7">2A</strain>
    </source>
</reference>
<evidence type="ECO:0000259" key="2">
    <source>
        <dbReference type="Pfam" id="PF16525"/>
    </source>
</evidence>
<name>A0A1G4WAT4_9MYCO</name>
<reference evidence="5" key="2">
    <citation type="submission" date="2016-10" db="EMBL/GenBank/DDBJ databases">
        <authorList>
            <person name="de Groot N.N."/>
        </authorList>
    </citation>
    <scope>NUCLEOTIDE SEQUENCE [LARGE SCALE GENOMIC DNA]</scope>
    <source>
        <strain evidence="5">UNC267MFSha1.1M11</strain>
    </source>
</reference>
<evidence type="ECO:0000313" key="4">
    <source>
        <dbReference type="EMBL" id="QNJ90516.1"/>
    </source>
</evidence>
<evidence type="ECO:0000313" key="5">
    <source>
        <dbReference type="EMBL" id="SCX19604.1"/>
    </source>
</evidence>
<dbReference type="KEGG" id="mflu:HZU40_19850"/>
<dbReference type="Pfam" id="PF16525">
    <property type="entry name" value="MHB"/>
    <property type="match status" value="1"/>
</dbReference>
<feature type="chain" id="PRO_5044557440" evidence="1">
    <location>
        <begin position="32"/>
        <end position="128"/>
    </location>
</feature>
<evidence type="ECO:0000313" key="7">
    <source>
        <dbReference type="Proteomes" id="UP000515498"/>
    </source>
</evidence>
<evidence type="ECO:0000256" key="1">
    <source>
        <dbReference type="SAM" id="SignalP"/>
    </source>
</evidence>
<keyword evidence="8" id="KW-1185">Reference proteome</keyword>
<dbReference type="EMBL" id="FMUB01000005">
    <property type="protein sequence ID" value="SCX19604.1"/>
    <property type="molecule type" value="Genomic_DNA"/>
</dbReference>
<evidence type="ECO:0000313" key="6">
    <source>
        <dbReference type="Proteomes" id="UP000199707"/>
    </source>
</evidence>
<dbReference type="EMBL" id="JAANOW010000001">
    <property type="protein sequence ID" value="NIH96177.1"/>
    <property type="molecule type" value="Genomic_DNA"/>
</dbReference>
<dbReference type="InterPro" id="IPR038378">
    <property type="entry name" value="MHB_sf"/>
</dbReference>
<reference evidence="6" key="1">
    <citation type="submission" date="2016-10" db="EMBL/GenBank/DDBJ databases">
        <authorList>
            <person name="Varghese N."/>
            <person name="Submissions S."/>
        </authorList>
    </citation>
    <scope>NUCLEOTIDE SEQUENCE [LARGE SCALE GENOMIC DNA]</scope>
    <source>
        <strain evidence="6">UNC267MFSha1.1M11</strain>
    </source>
</reference>
<keyword evidence="1" id="KW-0732">Signal</keyword>
<dbReference type="Proteomes" id="UP000199707">
    <property type="component" value="Unassembled WGS sequence"/>
</dbReference>
<dbReference type="Proteomes" id="UP000515498">
    <property type="component" value="Chromosome"/>
</dbReference>
<evidence type="ECO:0000313" key="3">
    <source>
        <dbReference type="EMBL" id="NIH96177.1"/>
    </source>
</evidence>
<protein>
    <submittedName>
        <fullName evidence="4">Heme-binding protein</fullName>
    </submittedName>
    <submittedName>
        <fullName evidence="3 5">Hemophore-related protein</fullName>
    </submittedName>
</protein>
<dbReference type="Gene3D" id="1.20.20.20">
    <property type="entry name" value="Haemophore, haem-binding domain"/>
    <property type="match status" value="1"/>
</dbReference>
<accession>A0A1G4WAT4</accession>
<sequence>MKLKFCNRIALSVLAAGGALSAVVLAPIASADPVDCSRQSIDATVQQTTGAAQDYLGAHPGAKQAVSVIYTQPRDVASASIRTYFTANPQEYLELRSILAPIGDKQRACNTTALSPEMASAYSEFMAG</sequence>
<dbReference type="GO" id="GO:0020037">
    <property type="term" value="F:heme binding"/>
    <property type="evidence" value="ECO:0007669"/>
    <property type="project" value="InterPro"/>
</dbReference>
<dbReference type="RefSeq" id="WP_090357625.1">
    <property type="nucleotide sequence ID" value="NZ_CP059894.1"/>
</dbReference>
<dbReference type="InterPro" id="IPR032407">
    <property type="entry name" value="MHB"/>
</dbReference>
<reference evidence="3 8" key="3">
    <citation type="submission" date="2020-03" db="EMBL/GenBank/DDBJ databases">
        <title>Sequencing the genomes of 1000 actinobacteria strains.</title>
        <authorList>
            <person name="Klenk H.-P."/>
        </authorList>
    </citation>
    <scope>NUCLEOTIDE SEQUENCE [LARGE SCALE GENOMIC DNA]</scope>
    <source>
        <strain evidence="3 8">DSM 44556</strain>
    </source>
</reference>
<proteinExistence type="predicted"/>
<dbReference type="EMBL" id="CP059894">
    <property type="protein sequence ID" value="QNJ90516.1"/>
    <property type="molecule type" value="Genomic_DNA"/>
</dbReference>